<keyword evidence="5" id="KW-0472">Membrane</keyword>
<protein>
    <recommendedName>
        <fullName evidence="10">Phytocyanin domain-containing protein</fullName>
    </recommendedName>
</protein>
<dbReference type="Gene3D" id="2.60.40.420">
    <property type="entry name" value="Cupredoxins - blue copper proteins"/>
    <property type="match status" value="1"/>
</dbReference>
<keyword evidence="3" id="KW-0336">GPI-anchor</keyword>
<dbReference type="EnsemblPlants" id="MELO3C002068.2.1">
    <property type="protein sequence ID" value="MELO3C002068.2.1"/>
    <property type="gene ID" value="MELO3C002068.2"/>
</dbReference>
<dbReference type="PANTHER" id="PTHR33021">
    <property type="entry name" value="BLUE COPPER PROTEIN"/>
    <property type="match status" value="1"/>
</dbReference>
<keyword evidence="8" id="KW-0449">Lipoprotein</keyword>
<dbReference type="PROSITE" id="PS51485">
    <property type="entry name" value="PHYTOCYANIN"/>
    <property type="match status" value="1"/>
</dbReference>
<sequence length="181" mass="20408">MSFLLCYSPFKPLPLAFFFLILLSFHFLPAISTDFLVGDSDGWSVPKPKEADKYNKWASHNRFNVDDTVHFKYEKDSVMMVTEEEYKQCVSPKPLFYENNGDSVVKLDRAGLFYFISGVSGHCQKGQRMIIKVLEPMSPPQPSTVPPEEKNGAAHSKLVSVSSSFLGIIMNEWLVLFGDVG</sequence>
<dbReference type="InterPro" id="IPR003245">
    <property type="entry name" value="Phytocyanin_dom"/>
</dbReference>
<accession>A0A9I9CDM2</accession>
<dbReference type="Gramene" id="MELO3C002068.2.1">
    <property type="protein sequence ID" value="MELO3C002068.2.1"/>
    <property type="gene ID" value="MELO3C002068.2"/>
</dbReference>
<dbReference type="InterPro" id="IPR039391">
    <property type="entry name" value="Phytocyanin-like"/>
</dbReference>
<dbReference type="InterPro" id="IPR041846">
    <property type="entry name" value="ENL_dom"/>
</dbReference>
<dbReference type="PANTHER" id="PTHR33021:SF289">
    <property type="entry name" value="EARLY NODULIN-LIKE PROTEIN 5-RELATED"/>
    <property type="match status" value="1"/>
</dbReference>
<organism evidence="11">
    <name type="scientific">Cucumis melo</name>
    <name type="common">Muskmelon</name>
    <dbReference type="NCBI Taxonomy" id="3656"/>
    <lineage>
        <taxon>Eukaryota</taxon>
        <taxon>Viridiplantae</taxon>
        <taxon>Streptophyta</taxon>
        <taxon>Embryophyta</taxon>
        <taxon>Tracheophyta</taxon>
        <taxon>Spermatophyta</taxon>
        <taxon>Magnoliopsida</taxon>
        <taxon>eudicotyledons</taxon>
        <taxon>Gunneridae</taxon>
        <taxon>Pentapetalae</taxon>
        <taxon>rosids</taxon>
        <taxon>fabids</taxon>
        <taxon>Cucurbitales</taxon>
        <taxon>Cucurbitaceae</taxon>
        <taxon>Benincaseae</taxon>
        <taxon>Cucumis</taxon>
    </lineage>
</organism>
<evidence type="ECO:0000256" key="4">
    <source>
        <dbReference type="ARBA" id="ARBA00022729"/>
    </source>
</evidence>
<comment type="subcellular location">
    <subcellularLocation>
        <location evidence="1">Cell membrane</location>
        <topology evidence="1">Lipid-anchor</topology>
        <topology evidence="1">GPI-anchor</topology>
    </subcellularLocation>
</comment>
<dbReference type="Pfam" id="PF02298">
    <property type="entry name" value="Cu_bind_like"/>
    <property type="match status" value="1"/>
</dbReference>
<evidence type="ECO:0000256" key="7">
    <source>
        <dbReference type="ARBA" id="ARBA00023180"/>
    </source>
</evidence>
<evidence type="ECO:0000313" key="11">
    <source>
        <dbReference type="EnsemblPlants" id="MELO3C002068.2.1"/>
    </source>
</evidence>
<keyword evidence="2" id="KW-1003">Cell membrane</keyword>
<evidence type="ECO:0000259" key="10">
    <source>
        <dbReference type="PROSITE" id="PS51485"/>
    </source>
</evidence>
<dbReference type="GO" id="GO:0009055">
    <property type="term" value="F:electron transfer activity"/>
    <property type="evidence" value="ECO:0007669"/>
    <property type="project" value="InterPro"/>
</dbReference>
<proteinExistence type="inferred from homology"/>
<dbReference type="InterPro" id="IPR008972">
    <property type="entry name" value="Cupredoxin"/>
</dbReference>
<keyword evidence="4" id="KW-0732">Signal</keyword>
<evidence type="ECO:0000256" key="9">
    <source>
        <dbReference type="ARBA" id="ARBA00035011"/>
    </source>
</evidence>
<dbReference type="GO" id="GO:0098552">
    <property type="term" value="C:side of membrane"/>
    <property type="evidence" value="ECO:0007669"/>
    <property type="project" value="UniProtKB-KW"/>
</dbReference>
<feature type="domain" description="Phytocyanin" evidence="10">
    <location>
        <begin position="33"/>
        <end position="135"/>
    </location>
</feature>
<comment type="similarity">
    <text evidence="9">Belongs to the early nodulin-like (ENODL) family.</text>
</comment>
<evidence type="ECO:0000256" key="6">
    <source>
        <dbReference type="ARBA" id="ARBA00023157"/>
    </source>
</evidence>
<dbReference type="GO" id="GO:0005886">
    <property type="term" value="C:plasma membrane"/>
    <property type="evidence" value="ECO:0007669"/>
    <property type="project" value="UniProtKB-SubCell"/>
</dbReference>
<evidence type="ECO:0000256" key="5">
    <source>
        <dbReference type="ARBA" id="ARBA00023136"/>
    </source>
</evidence>
<dbReference type="CDD" id="cd11019">
    <property type="entry name" value="OsENODL1_like"/>
    <property type="match status" value="1"/>
</dbReference>
<dbReference type="SUPFAM" id="SSF49503">
    <property type="entry name" value="Cupredoxins"/>
    <property type="match status" value="1"/>
</dbReference>
<keyword evidence="7" id="KW-0325">Glycoprotein</keyword>
<keyword evidence="6" id="KW-1015">Disulfide bond</keyword>
<dbReference type="AlphaFoldDB" id="A0A9I9CDM2"/>
<reference evidence="11" key="1">
    <citation type="submission" date="2023-03" db="UniProtKB">
        <authorList>
            <consortium name="EnsemblPlants"/>
        </authorList>
    </citation>
    <scope>IDENTIFICATION</scope>
</reference>
<evidence type="ECO:0000256" key="3">
    <source>
        <dbReference type="ARBA" id="ARBA00022622"/>
    </source>
</evidence>
<evidence type="ECO:0000256" key="8">
    <source>
        <dbReference type="ARBA" id="ARBA00023288"/>
    </source>
</evidence>
<evidence type="ECO:0000256" key="2">
    <source>
        <dbReference type="ARBA" id="ARBA00022475"/>
    </source>
</evidence>
<evidence type="ECO:0000256" key="1">
    <source>
        <dbReference type="ARBA" id="ARBA00004609"/>
    </source>
</evidence>
<dbReference type="FunFam" id="2.60.40.420:FF:000010">
    <property type="entry name" value="Early nodulin-like protein 1"/>
    <property type="match status" value="1"/>
</dbReference>
<name>A0A9I9CDM2_CUCME</name>